<comment type="caution">
    <text evidence="2">The sequence shown here is derived from an EMBL/GenBank/DDBJ whole genome shotgun (WGS) entry which is preliminary data.</text>
</comment>
<organism evidence="2 3">
    <name type="scientific">Candidatus Yanofskybacteria bacterium RIFCSPLOWO2_12_FULL_43_11b</name>
    <dbReference type="NCBI Taxonomy" id="1802710"/>
    <lineage>
        <taxon>Bacteria</taxon>
        <taxon>Candidatus Yanofskyibacteriota</taxon>
    </lineage>
</organism>
<reference evidence="2 3" key="1">
    <citation type="journal article" date="2016" name="Nat. Commun.">
        <title>Thousands of microbial genomes shed light on interconnected biogeochemical processes in an aquifer system.</title>
        <authorList>
            <person name="Anantharaman K."/>
            <person name="Brown C.T."/>
            <person name="Hug L.A."/>
            <person name="Sharon I."/>
            <person name="Castelle C.J."/>
            <person name="Probst A.J."/>
            <person name="Thomas B.C."/>
            <person name="Singh A."/>
            <person name="Wilkins M.J."/>
            <person name="Karaoz U."/>
            <person name="Brodie E.L."/>
            <person name="Williams K.H."/>
            <person name="Hubbard S.S."/>
            <person name="Banfield J.F."/>
        </authorList>
    </citation>
    <scope>NUCLEOTIDE SEQUENCE [LARGE SCALE GENOMIC DNA]</scope>
</reference>
<evidence type="ECO:0000256" key="1">
    <source>
        <dbReference type="SAM" id="MobiDB-lite"/>
    </source>
</evidence>
<feature type="region of interest" description="Disordered" evidence="1">
    <location>
        <begin position="1"/>
        <end position="21"/>
    </location>
</feature>
<protein>
    <submittedName>
        <fullName evidence="2">Uncharacterized protein</fullName>
    </submittedName>
</protein>
<gene>
    <name evidence="2" type="ORF">A3G51_01780</name>
</gene>
<sequence>MDSLLNSAPVRSAVSQVNPANQKDKKDIPFILGFLEYRKGACSATSTGYWNDPDALDNT</sequence>
<dbReference type="AlphaFoldDB" id="A0A1F8H939"/>
<name>A0A1F8H939_9BACT</name>
<dbReference type="EMBL" id="MGKY01000016">
    <property type="protein sequence ID" value="OGN33476.1"/>
    <property type="molecule type" value="Genomic_DNA"/>
</dbReference>
<proteinExistence type="predicted"/>
<evidence type="ECO:0000313" key="2">
    <source>
        <dbReference type="EMBL" id="OGN33476.1"/>
    </source>
</evidence>
<dbReference type="Proteomes" id="UP000177745">
    <property type="component" value="Unassembled WGS sequence"/>
</dbReference>
<evidence type="ECO:0000313" key="3">
    <source>
        <dbReference type="Proteomes" id="UP000177745"/>
    </source>
</evidence>
<accession>A0A1F8H939</accession>